<accession>A0A699I0G2</accession>
<name>A0A699I0G2_TANCI</name>
<comment type="caution">
    <text evidence="1">The sequence shown here is derived from an EMBL/GenBank/DDBJ whole genome shotgun (WGS) entry which is preliminary data.</text>
</comment>
<reference evidence="1" key="1">
    <citation type="journal article" date="2019" name="Sci. Rep.">
        <title>Draft genome of Tanacetum cinerariifolium, the natural source of mosquito coil.</title>
        <authorList>
            <person name="Yamashiro T."/>
            <person name="Shiraishi A."/>
            <person name="Satake H."/>
            <person name="Nakayama K."/>
        </authorList>
    </citation>
    <scope>NUCLEOTIDE SEQUENCE</scope>
</reference>
<sequence length="254" mass="28574">MPTYDPSFFLQHTYSLGQLLPSRWRILQISHVLGKLRWINNIQGLHVGRWGLSIDGNRGEPTPASSVVSFGKIPDSPLIPSIMMFLKALSAKQDKERYPFPDNRLRVWLDYAPSKVNGLRIALGTSASPLLERVNQLPVGPRYKDPPPHLFIVEMRGEENQLLIELKPAATKEKTTTLHYYITETPTEDTCHNSVSIARRKSVGKFSVRKASEILLKIRRPAEGCSQEAHVTACSQPTDVQQEVKIIDTPKAQT</sequence>
<feature type="non-terminal residue" evidence="1">
    <location>
        <position position="254"/>
    </location>
</feature>
<evidence type="ECO:0000313" key="1">
    <source>
        <dbReference type="EMBL" id="GEZ11707.1"/>
    </source>
</evidence>
<protein>
    <submittedName>
        <fullName evidence="1">Uncharacterized protein</fullName>
    </submittedName>
</protein>
<proteinExistence type="predicted"/>
<gene>
    <name evidence="1" type="ORF">Tci_483680</name>
</gene>
<organism evidence="1">
    <name type="scientific">Tanacetum cinerariifolium</name>
    <name type="common">Dalmatian daisy</name>
    <name type="synonym">Chrysanthemum cinerariifolium</name>
    <dbReference type="NCBI Taxonomy" id="118510"/>
    <lineage>
        <taxon>Eukaryota</taxon>
        <taxon>Viridiplantae</taxon>
        <taxon>Streptophyta</taxon>
        <taxon>Embryophyta</taxon>
        <taxon>Tracheophyta</taxon>
        <taxon>Spermatophyta</taxon>
        <taxon>Magnoliopsida</taxon>
        <taxon>eudicotyledons</taxon>
        <taxon>Gunneridae</taxon>
        <taxon>Pentapetalae</taxon>
        <taxon>asterids</taxon>
        <taxon>campanulids</taxon>
        <taxon>Asterales</taxon>
        <taxon>Asteraceae</taxon>
        <taxon>Asteroideae</taxon>
        <taxon>Anthemideae</taxon>
        <taxon>Anthemidinae</taxon>
        <taxon>Tanacetum</taxon>
    </lineage>
</organism>
<dbReference type="AlphaFoldDB" id="A0A699I0G2"/>
<dbReference type="EMBL" id="BKCJ010242579">
    <property type="protein sequence ID" value="GEZ11707.1"/>
    <property type="molecule type" value="Genomic_DNA"/>
</dbReference>